<evidence type="ECO:0000313" key="4">
    <source>
        <dbReference type="Proteomes" id="UP000749293"/>
    </source>
</evidence>
<sequence length="1193" mass="128639">MIGRLLNLGSGGGASAPSNSQSSAYAPVASLDSVQEDIHTRNLLFPDPDTLSHGRADQFFPFHAAPLSLPPPGSSPAFDTNDDVDLDIQDVRLLIMQDTLGHTNATLLFDSHPGPAPAPPTTTTDRTYPPDSRRTPASSRKGSLGHASRRPSIYTENTLPRHGAFDRRGSHHGRTQSFAETEPQKAAREYRDELATISSCIFGNSELMAYKGTSTKVHVVPSESRAADAASLFGDGRGSIGRSSTRSSKLSQSFTSQTFLPSAPFGSSSRAPKKKVLITRLFPVNVANDEWEANPTPASRLSDDQTAYPFPTGSDEAGPSRVPPVQRRTPMYAIVLVVQLPARSSAGLTPKLAFRESGSYPDQDVFSSSYGSARPAWWNTAAAGAYGEAAESSFSADVEDQIDSLTQHWDIIMRTLTHLQSVAATTLKGMLKQADLLLQEAASSSISHGVTLPSRASVQSDRRSADVSRPKPPKSSVRLVAISQNSLPDNPNIAAEVSIARWRIVTGLKASRVVTGQGRWGIWRDEALWTSKWSQSVEGGTFLCNLLTGFLATHTDWLQALAPSYYRRRYLGCRQHAEGEDLALPSRTVIMSEDKMAARRLVFLLSAFLPASQHLPSTRAHRPSTSASVGGFAHSPPTYVVPVLREESLRRKINRRTGNRRTSHSRNVSQSTRASAVPAQLAHLSMDRSHERRVSDAGSIKPSALAMPGNDLASRKSSAATTAAVVPETTMAHFSSLQRDAGNRDYRPDSSGSLATDDLKRSLRRGESSQVSTSSTDSRSQASRWGSVISGFWGPKRRDSSTMTSPGQLSDNPRSPIKKSPARRDRLSEMVQEASMMVQKSTAGTDATADGQPIPRDVAPQIGEQAVPRSSQSSTLIKGDAPPVDPLGTLESPVKTCINEDDGVIDVDFPFPEYITSFESAISSPSSSGYLSTPGIGGSLESFEHSARVSAADGDPPINAAGWLTHFHPDFSLQAIPPQDDLMEQIKATLRAEPTPCLGVVRGSSSEQWVEVGCVTVADVSASSVRRIALRRLVGPSTHGGAHEQLPSVTTMAGSGSNVTPTSQSTAPLHTPSTVPPYENCLGEEFVEETVYTADSLLLDAMERVMGSKPGTTKESPLSRSAPRAEDEDDEADTRQYNVDTPRAQCRTVILSALEDLIRDVVDEHEPTVNYRPQKSLLQDAVRNWISRLDAMD</sequence>
<dbReference type="PANTHER" id="PTHR21634:SF9">
    <property type="entry name" value="RE13835P"/>
    <property type="match status" value="1"/>
</dbReference>
<dbReference type="InterPro" id="IPR028084">
    <property type="entry name" value="FNIP_N_dom"/>
</dbReference>
<feature type="compositionally biased region" description="Basic and acidic residues" evidence="1">
    <location>
        <begin position="757"/>
        <end position="767"/>
    </location>
</feature>
<name>A0A9P4Z325_9HYPO</name>
<evidence type="ECO:0000313" key="3">
    <source>
        <dbReference type="EMBL" id="KAF4126611.1"/>
    </source>
</evidence>
<dbReference type="RefSeq" id="XP_035325263.1">
    <property type="nucleotide sequence ID" value="XM_035462333.1"/>
</dbReference>
<evidence type="ECO:0000256" key="1">
    <source>
        <dbReference type="SAM" id="MobiDB-lite"/>
    </source>
</evidence>
<feature type="region of interest" description="Disordered" evidence="1">
    <location>
        <begin position="650"/>
        <end position="713"/>
    </location>
</feature>
<comment type="caution">
    <text evidence="3">The sequence shown here is derived from an EMBL/GenBank/DDBJ whole genome shotgun (WGS) entry which is preliminary data.</text>
</comment>
<dbReference type="GO" id="GO:0005737">
    <property type="term" value="C:cytoplasm"/>
    <property type="evidence" value="ECO:0007669"/>
    <property type="project" value="TreeGrafter"/>
</dbReference>
<keyword evidence="4" id="KW-1185">Reference proteome</keyword>
<feature type="compositionally biased region" description="Low complexity" evidence="1">
    <location>
        <begin position="768"/>
        <end position="784"/>
    </location>
</feature>
<evidence type="ECO:0000259" key="2">
    <source>
        <dbReference type="Pfam" id="PF14636"/>
    </source>
</evidence>
<feature type="region of interest" description="Disordered" evidence="1">
    <location>
        <begin position="106"/>
        <end position="185"/>
    </location>
</feature>
<feature type="compositionally biased region" description="Basic and acidic residues" evidence="1">
    <location>
        <begin position="685"/>
        <end position="695"/>
    </location>
</feature>
<dbReference type="GO" id="GO:0051087">
    <property type="term" value="F:protein-folding chaperone binding"/>
    <property type="evidence" value="ECO:0007669"/>
    <property type="project" value="TreeGrafter"/>
</dbReference>
<dbReference type="EMBL" id="JAANYQ010000001">
    <property type="protein sequence ID" value="KAF4126611.1"/>
    <property type="molecule type" value="Genomic_DNA"/>
</dbReference>
<organism evidence="3 4">
    <name type="scientific">Geosmithia morbida</name>
    <dbReference type="NCBI Taxonomy" id="1094350"/>
    <lineage>
        <taxon>Eukaryota</taxon>
        <taxon>Fungi</taxon>
        <taxon>Dikarya</taxon>
        <taxon>Ascomycota</taxon>
        <taxon>Pezizomycotina</taxon>
        <taxon>Sordariomycetes</taxon>
        <taxon>Hypocreomycetidae</taxon>
        <taxon>Hypocreales</taxon>
        <taxon>Bionectriaceae</taxon>
        <taxon>Geosmithia</taxon>
    </lineage>
</organism>
<feature type="region of interest" description="Disordered" evidence="1">
    <location>
        <begin position="1"/>
        <end position="23"/>
    </location>
</feature>
<feature type="region of interest" description="Disordered" evidence="1">
    <location>
        <begin position="1037"/>
        <end position="1076"/>
    </location>
</feature>
<reference evidence="3" key="1">
    <citation type="submission" date="2020-03" db="EMBL/GenBank/DDBJ databases">
        <title>Site-based positive gene gene selection in Geosmithia morbida across the United States reveals a broad range of putative effectors and factors for local host and environmental adapation.</title>
        <authorList>
            <person name="Onufrak A."/>
            <person name="Murdoch R.W."/>
            <person name="Gazis R."/>
            <person name="Huff M."/>
            <person name="Staton M."/>
            <person name="Klingeman W."/>
            <person name="Hadziabdic D."/>
        </authorList>
    </citation>
    <scope>NUCLEOTIDE SEQUENCE</scope>
    <source>
        <strain evidence="3">1262</strain>
    </source>
</reference>
<feature type="region of interest" description="Disordered" evidence="1">
    <location>
        <begin position="736"/>
        <end position="890"/>
    </location>
</feature>
<dbReference type="OrthoDB" id="5428015at2759"/>
<feature type="compositionally biased region" description="Polar residues" evidence="1">
    <location>
        <begin position="665"/>
        <end position="674"/>
    </location>
</feature>
<feature type="compositionally biased region" description="Polar residues" evidence="1">
    <location>
        <begin position="801"/>
        <end position="813"/>
    </location>
</feature>
<dbReference type="GeneID" id="55966577"/>
<feature type="domain" description="Folliculin-interacting protein N-terminal" evidence="2">
    <location>
        <begin position="90"/>
        <end position="227"/>
    </location>
</feature>
<feature type="compositionally biased region" description="Low complexity" evidence="1">
    <location>
        <begin position="121"/>
        <end position="130"/>
    </location>
</feature>
<protein>
    <recommendedName>
        <fullName evidence="2">Folliculin-interacting protein N-terminal domain-containing protein</fullName>
    </recommendedName>
</protein>
<proteinExistence type="predicted"/>
<dbReference type="GO" id="GO:0042030">
    <property type="term" value="F:ATPase inhibitor activity"/>
    <property type="evidence" value="ECO:0007669"/>
    <property type="project" value="TreeGrafter"/>
</dbReference>
<gene>
    <name evidence="3" type="ORF">GMORB2_0347</name>
</gene>
<feature type="region of interest" description="Disordered" evidence="1">
    <location>
        <begin position="1107"/>
        <end position="1137"/>
    </location>
</feature>
<accession>A0A9P4Z325</accession>
<feature type="compositionally biased region" description="Basic and acidic residues" evidence="1">
    <location>
        <begin position="460"/>
        <end position="469"/>
    </location>
</feature>
<dbReference type="Pfam" id="PF14636">
    <property type="entry name" value="FNIP_N"/>
    <property type="match status" value="1"/>
</dbReference>
<dbReference type="AlphaFoldDB" id="A0A9P4Z325"/>
<feature type="compositionally biased region" description="Basic residues" evidence="1">
    <location>
        <begin position="651"/>
        <end position="664"/>
    </location>
</feature>
<feature type="region of interest" description="Disordered" evidence="1">
    <location>
        <begin position="292"/>
        <end position="325"/>
    </location>
</feature>
<dbReference type="Proteomes" id="UP000749293">
    <property type="component" value="Unassembled WGS sequence"/>
</dbReference>
<feature type="region of interest" description="Disordered" evidence="1">
    <location>
        <begin position="452"/>
        <end position="475"/>
    </location>
</feature>
<dbReference type="PANTHER" id="PTHR21634">
    <property type="entry name" value="RE13835P"/>
    <property type="match status" value="1"/>
</dbReference>
<feature type="compositionally biased region" description="Polar residues" evidence="1">
    <location>
        <begin position="1047"/>
        <end position="1073"/>
    </location>
</feature>
<feature type="compositionally biased region" description="Polar residues" evidence="1">
    <location>
        <begin position="1110"/>
        <end position="1119"/>
    </location>
</feature>